<dbReference type="Pfam" id="PF02018">
    <property type="entry name" value="CBM_4_9"/>
    <property type="match status" value="1"/>
</dbReference>
<dbReference type="AlphaFoldDB" id="A0A2T0VK32"/>
<keyword evidence="1" id="KW-0378">Hydrolase</keyword>
<name>A0A2T0VK32_9MICO</name>
<dbReference type="InterPro" id="IPR003305">
    <property type="entry name" value="CenC_carb-bd"/>
</dbReference>
<feature type="signal peptide" evidence="2">
    <location>
        <begin position="1"/>
        <end position="33"/>
    </location>
</feature>
<dbReference type="SUPFAM" id="SSF49785">
    <property type="entry name" value="Galactose-binding domain-like"/>
    <property type="match status" value="1"/>
</dbReference>
<dbReference type="InterPro" id="IPR008979">
    <property type="entry name" value="Galactose-bd-like_sf"/>
</dbReference>
<evidence type="ECO:0000256" key="1">
    <source>
        <dbReference type="ARBA" id="ARBA00022801"/>
    </source>
</evidence>
<dbReference type="GO" id="GO:0005975">
    <property type="term" value="P:carbohydrate metabolic process"/>
    <property type="evidence" value="ECO:0007669"/>
    <property type="project" value="InterPro"/>
</dbReference>
<evidence type="ECO:0000259" key="3">
    <source>
        <dbReference type="PROSITE" id="PS51762"/>
    </source>
</evidence>
<feature type="domain" description="GH16" evidence="3">
    <location>
        <begin position="310"/>
        <end position="537"/>
    </location>
</feature>
<dbReference type="InterPro" id="IPR000757">
    <property type="entry name" value="Beta-glucanase-like"/>
</dbReference>
<keyword evidence="2" id="KW-0732">Signal</keyword>
<dbReference type="InterPro" id="IPR013320">
    <property type="entry name" value="ConA-like_dom_sf"/>
</dbReference>
<dbReference type="Proteomes" id="UP000237983">
    <property type="component" value="Unassembled WGS sequence"/>
</dbReference>
<dbReference type="CDD" id="cd00413">
    <property type="entry name" value="Glyco_hydrolase_16"/>
    <property type="match status" value="1"/>
</dbReference>
<proteinExistence type="predicted"/>
<gene>
    <name evidence="4" type="ORF">B0I08_101727</name>
</gene>
<keyword evidence="5" id="KW-1185">Reference proteome</keyword>
<evidence type="ECO:0000256" key="2">
    <source>
        <dbReference type="SAM" id="SignalP"/>
    </source>
</evidence>
<protein>
    <submittedName>
        <fullName evidence="4">Carbohydrate binding protein</fullName>
    </submittedName>
</protein>
<dbReference type="PROSITE" id="PS51762">
    <property type="entry name" value="GH16_2"/>
    <property type="match status" value="1"/>
</dbReference>
<reference evidence="4 5" key="1">
    <citation type="submission" date="2018-03" db="EMBL/GenBank/DDBJ databases">
        <title>Genomic Encyclopedia of Type Strains, Phase III (KMG-III): the genomes of soil and plant-associated and newly described type strains.</title>
        <authorList>
            <person name="Whitman W."/>
        </authorList>
    </citation>
    <scope>NUCLEOTIDE SEQUENCE [LARGE SCALE GENOMIC DNA]</scope>
    <source>
        <strain evidence="4 5">CGMCC 1.12484</strain>
    </source>
</reference>
<comment type="caution">
    <text evidence="4">The sequence shown here is derived from an EMBL/GenBank/DDBJ whole genome shotgun (WGS) entry which is preliminary data.</text>
</comment>
<organism evidence="4 5">
    <name type="scientific">Glaciihabitans tibetensis</name>
    <dbReference type="NCBI Taxonomy" id="1266600"/>
    <lineage>
        <taxon>Bacteria</taxon>
        <taxon>Bacillati</taxon>
        <taxon>Actinomycetota</taxon>
        <taxon>Actinomycetes</taxon>
        <taxon>Micrococcales</taxon>
        <taxon>Microbacteriaceae</taxon>
        <taxon>Glaciihabitans</taxon>
    </lineage>
</organism>
<dbReference type="SUPFAM" id="SSF49899">
    <property type="entry name" value="Concanavalin A-like lectins/glucanases"/>
    <property type="match status" value="1"/>
</dbReference>
<dbReference type="Gene3D" id="2.60.120.200">
    <property type="match status" value="1"/>
</dbReference>
<accession>A0A2T0VK32</accession>
<evidence type="ECO:0000313" key="5">
    <source>
        <dbReference type="Proteomes" id="UP000237983"/>
    </source>
</evidence>
<dbReference type="EMBL" id="PVTL01000001">
    <property type="protein sequence ID" value="PRY70590.1"/>
    <property type="molecule type" value="Genomic_DNA"/>
</dbReference>
<feature type="chain" id="PRO_5015687189" evidence="2">
    <location>
        <begin position="34"/>
        <end position="537"/>
    </location>
</feature>
<dbReference type="GO" id="GO:0004553">
    <property type="term" value="F:hydrolase activity, hydrolyzing O-glycosyl compounds"/>
    <property type="evidence" value="ECO:0007669"/>
    <property type="project" value="InterPro"/>
</dbReference>
<dbReference type="RefSeq" id="WP_181243168.1">
    <property type="nucleotide sequence ID" value="NZ_PVTL01000001.1"/>
</dbReference>
<evidence type="ECO:0000313" key="4">
    <source>
        <dbReference type="EMBL" id="PRY70590.1"/>
    </source>
</evidence>
<dbReference type="Gene3D" id="2.60.120.260">
    <property type="entry name" value="Galactose-binding domain-like"/>
    <property type="match status" value="1"/>
</dbReference>
<dbReference type="Pfam" id="PF00722">
    <property type="entry name" value="Glyco_hydro_16"/>
    <property type="match status" value="1"/>
</dbReference>
<sequence>MTIWYKKQRTVVALSTVAAVAVGGMLVPSSALASGSGDNLTVNPSIETDTSGWVGWESSIERVQAENAPDGAFVAKVSNLGGVAYSIDDADATVKSTVEGSRYRASAQVAAGSDSAAGKNVTLVLREGAPDGTVVNWSTESVELSADGFTKVEVSTKAKASGNTLEVYAIQESDGVAGDAFLIDSVSVTGADNGAPTVAPAEPAIEEPAVEAPTEEPAVEAPVVEEPAVEAPIEEPAVEAPVVETPVVEAPIEEPVVEAPVVESPLVEAPVEAPAAETPAEAPVAEAPVAEAPVAETPASTGGETAEDIEGWTANYAEDFSRDAALGQFSSVYGEEWAGYSGFGDTADVGTYAPDKVLSVHDSALDFYLHSENGVPQVAAPMPDGYNGQTYGRYSLRFKSDNIDGYKIAFLLWPTSDDWNDGEIDWPEGNLAGVMSPASAQKGTYSDGRMTFDPPVRTYSATDATDWHTATTEWTPGLVKFFWDDVLVGTTTVPEGVPDAPMRWTLQAETNLDGQAVPADASGHILIDWVKAWTYNG</sequence>